<dbReference type="InterPro" id="IPR001958">
    <property type="entry name" value="Tet-R_TetA/multi-R_MdtG-like"/>
</dbReference>
<comment type="caution">
    <text evidence="8">The sequence shown here is derived from an EMBL/GenBank/DDBJ whole genome shotgun (WGS) entry which is preliminary data.</text>
</comment>
<keyword evidence="5 6" id="KW-0472">Membrane</keyword>
<gene>
    <name evidence="8" type="ORF">RIF29_23108</name>
</gene>
<dbReference type="InterPro" id="IPR011701">
    <property type="entry name" value="MFS"/>
</dbReference>
<protein>
    <recommendedName>
        <fullName evidence="7">Major facilitator superfamily (MFS) profile domain-containing protein</fullName>
    </recommendedName>
</protein>
<dbReference type="Proteomes" id="UP001372338">
    <property type="component" value="Unassembled WGS sequence"/>
</dbReference>
<dbReference type="EMBL" id="JAYWIO010000004">
    <property type="protein sequence ID" value="KAK7270163.1"/>
    <property type="molecule type" value="Genomic_DNA"/>
</dbReference>
<comment type="subcellular location">
    <subcellularLocation>
        <location evidence="1">Membrane</location>
        <topology evidence="1">Multi-pass membrane protein</topology>
    </subcellularLocation>
</comment>
<evidence type="ECO:0000256" key="2">
    <source>
        <dbReference type="ARBA" id="ARBA00022448"/>
    </source>
</evidence>
<feature type="transmembrane region" description="Helical" evidence="6">
    <location>
        <begin position="157"/>
        <end position="178"/>
    </location>
</feature>
<keyword evidence="3 6" id="KW-0812">Transmembrane</keyword>
<feature type="transmembrane region" description="Helical" evidence="6">
    <location>
        <begin position="184"/>
        <end position="202"/>
    </location>
</feature>
<evidence type="ECO:0000256" key="3">
    <source>
        <dbReference type="ARBA" id="ARBA00022692"/>
    </source>
</evidence>
<feature type="transmembrane region" description="Helical" evidence="6">
    <location>
        <begin position="290"/>
        <end position="312"/>
    </location>
</feature>
<dbReference type="PANTHER" id="PTHR23504">
    <property type="entry name" value="MAJOR FACILITATOR SUPERFAMILY DOMAIN-CONTAINING PROTEIN 10"/>
    <property type="match status" value="1"/>
</dbReference>
<feature type="transmembrane region" description="Helical" evidence="6">
    <location>
        <begin position="382"/>
        <end position="405"/>
    </location>
</feature>
<accession>A0AAN9FAE3</accession>
<evidence type="ECO:0000256" key="4">
    <source>
        <dbReference type="ARBA" id="ARBA00022989"/>
    </source>
</evidence>
<evidence type="ECO:0000259" key="7">
    <source>
        <dbReference type="PROSITE" id="PS50850"/>
    </source>
</evidence>
<feature type="transmembrane region" description="Helical" evidence="6">
    <location>
        <begin position="59"/>
        <end position="82"/>
    </location>
</feature>
<evidence type="ECO:0000256" key="5">
    <source>
        <dbReference type="ARBA" id="ARBA00023136"/>
    </source>
</evidence>
<dbReference type="PROSITE" id="PS50850">
    <property type="entry name" value="MFS"/>
    <property type="match status" value="1"/>
</dbReference>
<name>A0AAN9FAE3_CROPI</name>
<evidence type="ECO:0000256" key="6">
    <source>
        <dbReference type="SAM" id="Phobius"/>
    </source>
</evidence>
<dbReference type="SUPFAM" id="SSF103473">
    <property type="entry name" value="MFS general substrate transporter"/>
    <property type="match status" value="1"/>
</dbReference>
<evidence type="ECO:0000256" key="1">
    <source>
        <dbReference type="ARBA" id="ARBA00004141"/>
    </source>
</evidence>
<keyword evidence="9" id="KW-1185">Reference proteome</keyword>
<dbReference type="PRINTS" id="PR01035">
    <property type="entry name" value="TCRTETA"/>
</dbReference>
<feature type="transmembrane region" description="Helical" evidence="6">
    <location>
        <begin position="319"/>
        <end position="337"/>
    </location>
</feature>
<dbReference type="Pfam" id="PF07690">
    <property type="entry name" value="MFS_1"/>
    <property type="match status" value="1"/>
</dbReference>
<dbReference type="GO" id="GO:0022857">
    <property type="term" value="F:transmembrane transporter activity"/>
    <property type="evidence" value="ECO:0007669"/>
    <property type="project" value="InterPro"/>
</dbReference>
<reference evidence="8 9" key="1">
    <citation type="submission" date="2024-01" db="EMBL/GenBank/DDBJ databases">
        <title>The genomes of 5 underutilized Papilionoideae crops provide insights into root nodulation and disease resistanc.</title>
        <authorList>
            <person name="Yuan L."/>
        </authorList>
    </citation>
    <scope>NUCLEOTIDE SEQUENCE [LARGE SCALE GENOMIC DNA]</scope>
    <source>
        <strain evidence="8">ZHUSHIDOU_FW_LH</strain>
        <tissue evidence="8">Leaf</tissue>
    </source>
</reference>
<dbReference type="InterPro" id="IPR036259">
    <property type="entry name" value="MFS_trans_sf"/>
</dbReference>
<dbReference type="InterPro" id="IPR020846">
    <property type="entry name" value="MFS_dom"/>
</dbReference>
<organism evidence="8 9">
    <name type="scientific">Crotalaria pallida</name>
    <name type="common">Smooth rattlebox</name>
    <name type="synonym">Crotalaria striata</name>
    <dbReference type="NCBI Taxonomy" id="3830"/>
    <lineage>
        <taxon>Eukaryota</taxon>
        <taxon>Viridiplantae</taxon>
        <taxon>Streptophyta</taxon>
        <taxon>Embryophyta</taxon>
        <taxon>Tracheophyta</taxon>
        <taxon>Spermatophyta</taxon>
        <taxon>Magnoliopsida</taxon>
        <taxon>eudicotyledons</taxon>
        <taxon>Gunneridae</taxon>
        <taxon>Pentapetalae</taxon>
        <taxon>rosids</taxon>
        <taxon>fabids</taxon>
        <taxon>Fabales</taxon>
        <taxon>Fabaceae</taxon>
        <taxon>Papilionoideae</taxon>
        <taxon>50 kb inversion clade</taxon>
        <taxon>genistoids sensu lato</taxon>
        <taxon>core genistoids</taxon>
        <taxon>Crotalarieae</taxon>
        <taxon>Crotalaria</taxon>
    </lineage>
</organism>
<feature type="transmembrane region" description="Helical" evidence="6">
    <location>
        <begin position="94"/>
        <end position="112"/>
    </location>
</feature>
<feature type="transmembrane region" description="Helical" evidence="6">
    <location>
        <begin position="21"/>
        <end position="39"/>
    </location>
</feature>
<feature type="transmembrane region" description="Helical" evidence="6">
    <location>
        <begin position="411"/>
        <end position="430"/>
    </location>
</feature>
<dbReference type="PANTHER" id="PTHR23504:SF95">
    <property type="entry name" value="MAJOR FACILITATOR SUPERFAMILY PROTEIN"/>
    <property type="match status" value="1"/>
</dbReference>
<feature type="transmembrane region" description="Helical" evidence="6">
    <location>
        <begin position="257"/>
        <end position="278"/>
    </location>
</feature>
<keyword evidence="4 6" id="KW-1133">Transmembrane helix</keyword>
<dbReference type="CDD" id="cd17330">
    <property type="entry name" value="MFS_SLC46_TetA_like"/>
    <property type="match status" value="1"/>
</dbReference>
<dbReference type="AlphaFoldDB" id="A0AAN9FAE3"/>
<keyword evidence="2" id="KW-0813">Transport</keyword>
<dbReference type="GO" id="GO:0016020">
    <property type="term" value="C:membrane"/>
    <property type="evidence" value="ECO:0007669"/>
    <property type="project" value="UniProtKB-SubCell"/>
</dbReference>
<feature type="domain" description="Major facilitator superfamily (MFS) profile" evidence="7">
    <location>
        <begin position="20"/>
        <end position="435"/>
    </location>
</feature>
<sequence>MAEGLTTTTTTGGGGGEGGGLRHLFVTMFLTCFGGVIVIPAMTDVTMAALCPGQDQCSLAIYLTGFQNAMAGVGSVVMTPLIGNLSDRYGRKALLTLPLFVSVIPQAILAYSRSTNFFYAYYVVKILAAMAGEGSFHCLALAYVADKVPEGKRGSTFGVLAGVASASFVGGTLAARFLPTALTFQVAAVFSMIALVYMRIFLQDSEPAGGGMRQPLLKEGVEPCVQQCEGDSRTFKKLPSVGDIISMLKCSPTFSQAAVVLFLISLADGGLMASLLYFLKARFQFNKNQFADLMMIMGIGATLTQIFLTPILVPAIGEVKLITMGLLSSCISTFLYSVSWAGWVPYALSGCSVFGVFVRPSICSIASKQVGATEQGMVQGCLSGISSLANIISPLIFSPLTALFLSDEAPFYFPGFSLMCLGLAMMVAFFQSLMIEAVPPIAVSKISSNRCTETLV</sequence>
<evidence type="ECO:0000313" key="9">
    <source>
        <dbReference type="Proteomes" id="UP001372338"/>
    </source>
</evidence>
<proteinExistence type="predicted"/>
<evidence type="ECO:0000313" key="8">
    <source>
        <dbReference type="EMBL" id="KAK7270163.1"/>
    </source>
</evidence>
<dbReference type="Gene3D" id="1.20.1250.20">
    <property type="entry name" value="MFS general substrate transporter like domains"/>
    <property type="match status" value="1"/>
</dbReference>
<feature type="transmembrane region" description="Helical" evidence="6">
    <location>
        <begin position="118"/>
        <end position="145"/>
    </location>
</feature>